<keyword evidence="5" id="KW-0472">Membrane</keyword>
<keyword evidence="9" id="KW-1185">Reference proteome</keyword>
<dbReference type="Proteomes" id="UP001296993">
    <property type="component" value="Unassembled WGS sequence"/>
</dbReference>
<feature type="region of interest" description="Disordered" evidence="6">
    <location>
        <begin position="24"/>
        <end position="48"/>
    </location>
</feature>
<evidence type="ECO:0000256" key="6">
    <source>
        <dbReference type="SAM" id="MobiDB-lite"/>
    </source>
</evidence>
<evidence type="ECO:0000256" key="4">
    <source>
        <dbReference type="ARBA" id="ARBA00022989"/>
    </source>
</evidence>
<protein>
    <submittedName>
        <fullName evidence="8">Tight adherence protein B</fullName>
    </submittedName>
</protein>
<evidence type="ECO:0000256" key="1">
    <source>
        <dbReference type="ARBA" id="ARBA00004651"/>
    </source>
</evidence>
<dbReference type="PANTHER" id="PTHR35007">
    <property type="entry name" value="INTEGRAL MEMBRANE PROTEIN-RELATED"/>
    <property type="match status" value="1"/>
</dbReference>
<gene>
    <name evidence="8" type="ORF">JOF47_002646</name>
</gene>
<evidence type="ECO:0000313" key="8">
    <source>
        <dbReference type="EMBL" id="MBP2387135.1"/>
    </source>
</evidence>
<sequence length="242" mass="25772">MVMILCATALTGLAVWLFRRPGNTGRGTRADSDACAGRSGFPLRRPARDEAQEAEEYGKLIRQLSALLRAGCSNAAALELLEKIWAGATGSAGSDIHAGCARALTQMRTGGTLRAGLAEHAATGKHHSRLWARLAWCFAISEQSGAALAELLDQLAAELENSADMRRALDAALAGPRATSRLLTFLPLVGLGLGQLLGIDPLAVLTMHPVGRLALIAGVLLWLANRWWCHLMLVKIVRQVPS</sequence>
<organism evidence="8 9">
    <name type="scientific">Paeniglutamicibacter kerguelensis</name>
    <dbReference type="NCBI Taxonomy" id="254788"/>
    <lineage>
        <taxon>Bacteria</taxon>
        <taxon>Bacillati</taxon>
        <taxon>Actinomycetota</taxon>
        <taxon>Actinomycetes</taxon>
        <taxon>Micrococcales</taxon>
        <taxon>Micrococcaceae</taxon>
        <taxon>Paeniglutamicibacter</taxon>
    </lineage>
</organism>
<dbReference type="PANTHER" id="PTHR35007:SF4">
    <property type="entry name" value="CONSERVED TRANSMEMBRANE PROTEIN-RELATED"/>
    <property type="match status" value="1"/>
</dbReference>
<dbReference type="InterPro" id="IPR018076">
    <property type="entry name" value="T2SS_GspF_dom"/>
</dbReference>
<comment type="caution">
    <text evidence="8">The sequence shown here is derived from an EMBL/GenBank/DDBJ whole genome shotgun (WGS) entry which is preliminary data.</text>
</comment>
<dbReference type="InterPro" id="IPR042094">
    <property type="entry name" value="T2SS_GspF_sf"/>
</dbReference>
<keyword evidence="4" id="KW-1133">Transmembrane helix</keyword>
<feature type="domain" description="Type II secretion system protein GspF" evidence="7">
    <location>
        <begin position="61"/>
        <end position="192"/>
    </location>
</feature>
<name>A0ABS4XF95_9MICC</name>
<evidence type="ECO:0000256" key="5">
    <source>
        <dbReference type="ARBA" id="ARBA00023136"/>
    </source>
</evidence>
<keyword evidence="3" id="KW-0812">Transmembrane</keyword>
<dbReference type="EMBL" id="JAGIOF010000001">
    <property type="protein sequence ID" value="MBP2387135.1"/>
    <property type="molecule type" value="Genomic_DNA"/>
</dbReference>
<dbReference type="Pfam" id="PF00482">
    <property type="entry name" value="T2SSF"/>
    <property type="match status" value="1"/>
</dbReference>
<evidence type="ECO:0000313" key="9">
    <source>
        <dbReference type="Proteomes" id="UP001296993"/>
    </source>
</evidence>
<comment type="subcellular location">
    <subcellularLocation>
        <location evidence="1">Cell membrane</location>
        <topology evidence="1">Multi-pass membrane protein</topology>
    </subcellularLocation>
</comment>
<evidence type="ECO:0000259" key="7">
    <source>
        <dbReference type="Pfam" id="PF00482"/>
    </source>
</evidence>
<evidence type="ECO:0000256" key="2">
    <source>
        <dbReference type="ARBA" id="ARBA00022475"/>
    </source>
</evidence>
<accession>A0ABS4XF95</accession>
<evidence type="ECO:0000256" key="3">
    <source>
        <dbReference type="ARBA" id="ARBA00022692"/>
    </source>
</evidence>
<dbReference type="RefSeq" id="WP_209999135.1">
    <property type="nucleotide sequence ID" value="NZ_BAAAJY010000005.1"/>
</dbReference>
<proteinExistence type="predicted"/>
<dbReference type="Gene3D" id="1.20.81.30">
    <property type="entry name" value="Type II secretion system (T2SS), domain F"/>
    <property type="match status" value="1"/>
</dbReference>
<reference evidence="8 9" key="1">
    <citation type="submission" date="2021-03" db="EMBL/GenBank/DDBJ databases">
        <title>Sequencing the genomes of 1000 actinobacteria strains.</title>
        <authorList>
            <person name="Klenk H.-P."/>
        </authorList>
    </citation>
    <scope>NUCLEOTIDE SEQUENCE [LARGE SCALE GENOMIC DNA]</scope>
    <source>
        <strain evidence="8 9">DSM 15797</strain>
    </source>
</reference>
<keyword evidence="2" id="KW-1003">Cell membrane</keyword>